<organism evidence="2 3">
    <name type="scientific">Dothidotthia symphoricarpi CBS 119687</name>
    <dbReference type="NCBI Taxonomy" id="1392245"/>
    <lineage>
        <taxon>Eukaryota</taxon>
        <taxon>Fungi</taxon>
        <taxon>Dikarya</taxon>
        <taxon>Ascomycota</taxon>
        <taxon>Pezizomycotina</taxon>
        <taxon>Dothideomycetes</taxon>
        <taxon>Pleosporomycetidae</taxon>
        <taxon>Pleosporales</taxon>
        <taxon>Dothidotthiaceae</taxon>
        <taxon>Dothidotthia</taxon>
    </lineage>
</organism>
<accession>A0A6A6AFM4</accession>
<sequence length="254" mass="28110">MCFHNSTQHNGCGHIGEAHTQPWTLCEIALRRLSDLRGPNSPLLSLPPPRDVPPPKRSSSTRRFLSLSNTLSRSATTSSVASRRTNPGPTVRPSRASISGFDPLDPPTSLDYATLPDHQLLAVRCAVPVNRTRVTRDMDVCKSCKRWIVDMRHMVERYEKTGSIRGTSAFEEFLNVRKEVSGVVPLRGGASFEDAPGRVEGDLTVPLRDSVMGIDIGARQAIVLGYPEEEFERGFSGGLEGFERSVGERRRGRW</sequence>
<protein>
    <submittedName>
        <fullName evidence="2">Uncharacterized protein</fullName>
    </submittedName>
</protein>
<feature type="region of interest" description="Disordered" evidence="1">
    <location>
        <begin position="39"/>
        <end position="103"/>
    </location>
</feature>
<name>A0A6A6AFM4_9PLEO</name>
<reference evidence="2" key="1">
    <citation type="journal article" date="2020" name="Stud. Mycol.">
        <title>101 Dothideomycetes genomes: a test case for predicting lifestyles and emergence of pathogens.</title>
        <authorList>
            <person name="Haridas S."/>
            <person name="Albert R."/>
            <person name="Binder M."/>
            <person name="Bloem J."/>
            <person name="Labutti K."/>
            <person name="Salamov A."/>
            <person name="Andreopoulos B."/>
            <person name="Baker S."/>
            <person name="Barry K."/>
            <person name="Bills G."/>
            <person name="Bluhm B."/>
            <person name="Cannon C."/>
            <person name="Castanera R."/>
            <person name="Culley D."/>
            <person name="Daum C."/>
            <person name="Ezra D."/>
            <person name="Gonzalez J."/>
            <person name="Henrissat B."/>
            <person name="Kuo A."/>
            <person name="Liang C."/>
            <person name="Lipzen A."/>
            <person name="Lutzoni F."/>
            <person name="Magnuson J."/>
            <person name="Mondo S."/>
            <person name="Nolan M."/>
            <person name="Ohm R."/>
            <person name="Pangilinan J."/>
            <person name="Park H.-J."/>
            <person name="Ramirez L."/>
            <person name="Alfaro M."/>
            <person name="Sun H."/>
            <person name="Tritt A."/>
            <person name="Yoshinaga Y."/>
            <person name="Zwiers L.-H."/>
            <person name="Turgeon B."/>
            <person name="Goodwin S."/>
            <person name="Spatafora J."/>
            <person name="Crous P."/>
            <person name="Grigoriev I."/>
        </authorList>
    </citation>
    <scope>NUCLEOTIDE SEQUENCE</scope>
    <source>
        <strain evidence="2">CBS 119687</strain>
    </source>
</reference>
<evidence type="ECO:0000256" key="1">
    <source>
        <dbReference type="SAM" id="MobiDB-lite"/>
    </source>
</evidence>
<dbReference type="GeneID" id="54410032"/>
<gene>
    <name evidence="2" type="ORF">P153DRAFT_375740</name>
</gene>
<dbReference type="Proteomes" id="UP000799771">
    <property type="component" value="Unassembled WGS sequence"/>
</dbReference>
<dbReference type="AlphaFoldDB" id="A0A6A6AFM4"/>
<dbReference type="OrthoDB" id="3912456at2759"/>
<evidence type="ECO:0000313" key="2">
    <source>
        <dbReference type="EMBL" id="KAF2129201.1"/>
    </source>
</evidence>
<feature type="compositionally biased region" description="Pro residues" evidence="1">
    <location>
        <begin position="45"/>
        <end position="56"/>
    </location>
</feature>
<keyword evidence="3" id="KW-1185">Reference proteome</keyword>
<evidence type="ECO:0000313" key="3">
    <source>
        <dbReference type="Proteomes" id="UP000799771"/>
    </source>
</evidence>
<dbReference type="RefSeq" id="XP_033523590.1">
    <property type="nucleotide sequence ID" value="XM_033669600.1"/>
</dbReference>
<dbReference type="EMBL" id="ML977506">
    <property type="protein sequence ID" value="KAF2129201.1"/>
    <property type="molecule type" value="Genomic_DNA"/>
</dbReference>
<feature type="compositionally biased region" description="Low complexity" evidence="1">
    <location>
        <begin position="57"/>
        <end position="85"/>
    </location>
</feature>
<proteinExistence type="predicted"/>